<dbReference type="SUPFAM" id="SSF53335">
    <property type="entry name" value="S-adenosyl-L-methionine-dependent methyltransferases"/>
    <property type="match status" value="1"/>
</dbReference>
<evidence type="ECO:0000259" key="1">
    <source>
        <dbReference type="Pfam" id="PF13847"/>
    </source>
</evidence>
<feature type="domain" description="Methyltransferase" evidence="1">
    <location>
        <begin position="49"/>
        <end position="153"/>
    </location>
</feature>
<organism evidence="2 3">
    <name type="scientific">Actinomadura miaoliensis</name>
    <dbReference type="NCBI Taxonomy" id="430685"/>
    <lineage>
        <taxon>Bacteria</taxon>
        <taxon>Bacillati</taxon>
        <taxon>Actinomycetota</taxon>
        <taxon>Actinomycetes</taxon>
        <taxon>Streptosporangiales</taxon>
        <taxon>Thermomonosporaceae</taxon>
        <taxon>Actinomadura</taxon>
    </lineage>
</organism>
<name>A0ABP7VR07_9ACTN</name>
<accession>A0ABP7VR07</accession>
<dbReference type="InterPro" id="IPR029063">
    <property type="entry name" value="SAM-dependent_MTases_sf"/>
</dbReference>
<comment type="caution">
    <text evidence="2">The sequence shown here is derived from an EMBL/GenBank/DDBJ whole genome shotgun (WGS) entry which is preliminary data.</text>
</comment>
<protein>
    <recommendedName>
        <fullName evidence="1">Methyltransferase domain-containing protein</fullName>
    </recommendedName>
</protein>
<keyword evidence="3" id="KW-1185">Reference proteome</keyword>
<dbReference type="EMBL" id="BAAAZG010000017">
    <property type="protein sequence ID" value="GAA4072064.1"/>
    <property type="molecule type" value="Genomic_DNA"/>
</dbReference>
<sequence>MIDPEQVKTEQRRSWNAISAGWDATHEIFERGGAALTRRLLDLADVRPGRRVLDVATGIGEPALNAAAAVGPGGRVVGVDISPAMLAVARRRARLHGCRNVAFAEGDVEHLGQPEGAFDVVLSRLGLMFAVDHVAAFRGLRAVLVPGGVLAAAVWAEPEAAPMMSLGYRVLADRLDLPPPPPGLPGPFSMSDPGRLAADLIAAGFQDVSVTAFTVPFRLDGPGEYVEITKAMTPPRLLGLLRDRYGSEDDPATWEAVGAAVAPFAAGGVIPLPSTALCVRAVAP</sequence>
<evidence type="ECO:0000313" key="2">
    <source>
        <dbReference type="EMBL" id="GAA4072064.1"/>
    </source>
</evidence>
<dbReference type="Pfam" id="PF13847">
    <property type="entry name" value="Methyltransf_31"/>
    <property type="match status" value="1"/>
</dbReference>
<dbReference type="InterPro" id="IPR025714">
    <property type="entry name" value="Methyltranfer_dom"/>
</dbReference>
<dbReference type="Gene3D" id="3.40.50.150">
    <property type="entry name" value="Vaccinia Virus protein VP39"/>
    <property type="match status" value="1"/>
</dbReference>
<gene>
    <name evidence="2" type="ORF">GCM10022214_30110</name>
</gene>
<dbReference type="PANTHER" id="PTHR43591">
    <property type="entry name" value="METHYLTRANSFERASE"/>
    <property type="match status" value="1"/>
</dbReference>
<dbReference type="Proteomes" id="UP001500683">
    <property type="component" value="Unassembled WGS sequence"/>
</dbReference>
<evidence type="ECO:0000313" key="3">
    <source>
        <dbReference type="Proteomes" id="UP001500683"/>
    </source>
</evidence>
<reference evidence="3" key="1">
    <citation type="journal article" date="2019" name="Int. J. Syst. Evol. Microbiol.">
        <title>The Global Catalogue of Microorganisms (GCM) 10K type strain sequencing project: providing services to taxonomists for standard genome sequencing and annotation.</title>
        <authorList>
            <consortium name="The Broad Institute Genomics Platform"/>
            <consortium name="The Broad Institute Genome Sequencing Center for Infectious Disease"/>
            <person name="Wu L."/>
            <person name="Ma J."/>
        </authorList>
    </citation>
    <scope>NUCLEOTIDE SEQUENCE [LARGE SCALE GENOMIC DNA]</scope>
    <source>
        <strain evidence="3">JCM 16702</strain>
    </source>
</reference>
<dbReference type="RefSeq" id="WP_344946845.1">
    <property type="nucleotide sequence ID" value="NZ_BAAAZG010000017.1"/>
</dbReference>
<dbReference type="CDD" id="cd02440">
    <property type="entry name" value="AdoMet_MTases"/>
    <property type="match status" value="1"/>
</dbReference>
<proteinExistence type="predicted"/>